<accession>A0A238V999</accession>
<dbReference type="RefSeq" id="WP_089376488.1">
    <property type="nucleotide sequence ID" value="NZ_FZNX01000001.1"/>
</dbReference>
<keyword evidence="2" id="KW-1003">Cell membrane</keyword>
<keyword evidence="3 6" id="KW-0812">Transmembrane</keyword>
<feature type="domain" description="Cardiolipin synthase N-terminal" evidence="7">
    <location>
        <begin position="77"/>
        <end position="110"/>
    </location>
</feature>
<sequence length="121" mass="14221">MKSSTKFWLSIFTFLPLVLLALFLMFFFTVFFENIIELEHSQGEFPLEFMQSLLWFILLAILMAIVGLGIKIYYIVHTNNNPENDTNKKVMWTLILIFTGIVGTIIYYFIEIIPLKTLNKE</sequence>
<feature type="transmembrane region" description="Helical" evidence="6">
    <location>
        <begin position="90"/>
        <end position="110"/>
    </location>
</feature>
<comment type="subcellular location">
    <subcellularLocation>
        <location evidence="1">Cell membrane</location>
        <topology evidence="1">Multi-pass membrane protein</topology>
    </subcellularLocation>
</comment>
<feature type="transmembrane region" description="Helical" evidence="6">
    <location>
        <begin position="52"/>
        <end position="70"/>
    </location>
</feature>
<feature type="transmembrane region" description="Helical" evidence="6">
    <location>
        <begin position="7"/>
        <end position="32"/>
    </location>
</feature>
<dbReference type="Proteomes" id="UP000198412">
    <property type="component" value="Unassembled WGS sequence"/>
</dbReference>
<dbReference type="EMBL" id="FZNX01000001">
    <property type="protein sequence ID" value="SNR30694.1"/>
    <property type="molecule type" value="Genomic_DNA"/>
</dbReference>
<evidence type="ECO:0000256" key="2">
    <source>
        <dbReference type="ARBA" id="ARBA00022475"/>
    </source>
</evidence>
<gene>
    <name evidence="8" type="ORF">SAMN04488111_0107</name>
</gene>
<keyword evidence="9" id="KW-1185">Reference proteome</keyword>
<evidence type="ECO:0000256" key="4">
    <source>
        <dbReference type="ARBA" id="ARBA00022989"/>
    </source>
</evidence>
<dbReference type="InterPro" id="IPR027379">
    <property type="entry name" value="CLS_N"/>
</dbReference>
<evidence type="ECO:0000313" key="8">
    <source>
        <dbReference type="EMBL" id="SNR30694.1"/>
    </source>
</evidence>
<keyword evidence="5 6" id="KW-0472">Membrane</keyword>
<evidence type="ECO:0000256" key="1">
    <source>
        <dbReference type="ARBA" id="ARBA00004651"/>
    </source>
</evidence>
<evidence type="ECO:0000256" key="3">
    <source>
        <dbReference type="ARBA" id="ARBA00022692"/>
    </source>
</evidence>
<evidence type="ECO:0000256" key="5">
    <source>
        <dbReference type="ARBA" id="ARBA00023136"/>
    </source>
</evidence>
<evidence type="ECO:0000256" key="6">
    <source>
        <dbReference type="SAM" id="Phobius"/>
    </source>
</evidence>
<dbReference type="GO" id="GO:0005886">
    <property type="term" value="C:plasma membrane"/>
    <property type="evidence" value="ECO:0007669"/>
    <property type="project" value="UniProtKB-SubCell"/>
</dbReference>
<dbReference type="OrthoDB" id="1367416at2"/>
<keyword evidence="4 6" id="KW-1133">Transmembrane helix</keyword>
<dbReference type="AlphaFoldDB" id="A0A238V999"/>
<evidence type="ECO:0000313" key="9">
    <source>
        <dbReference type="Proteomes" id="UP000198412"/>
    </source>
</evidence>
<proteinExistence type="predicted"/>
<reference evidence="9" key="1">
    <citation type="submission" date="2017-06" db="EMBL/GenBank/DDBJ databases">
        <authorList>
            <person name="Varghese N."/>
            <person name="Submissions S."/>
        </authorList>
    </citation>
    <scope>NUCLEOTIDE SEQUENCE [LARGE SCALE GENOMIC DNA]</scope>
    <source>
        <strain evidence="9">DSM 27993</strain>
    </source>
</reference>
<protein>
    <submittedName>
        <fullName evidence="8">Phospholipase_D-nuclease N-terminal</fullName>
    </submittedName>
</protein>
<organism evidence="8 9">
    <name type="scientific">Lutibacter flavus</name>
    <dbReference type="NCBI Taxonomy" id="691689"/>
    <lineage>
        <taxon>Bacteria</taxon>
        <taxon>Pseudomonadati</taxon>
        <taxon>Bacteroidota</taxon>
        <taxon>Flavobacteriia</taxon>
        <taxon>Flavobacteriales</taxon>
        <taxon>Flavobacteriaceae</taxon>
        <taxon>Lutibacter</taxon>
    </lineage>
</organism>
<dbReference type="Pfam" id="PF13396">
    <property type="entry name" value="PLDc_N"/>
    <property type="match status" value="1"/>
</dbReference>
<name>A0A238V999_9FLAO</name>
<evidence type="ECO:0000259" key="7">
    <source>
        <dbReference type="Pfam" id="PF13396"/>
    </source>
</evidence>